<dbReference type="EMBL" id="VIBQ01000072">
    <property type="protein sequence ID" value="KAB8606231.1"/>
    <property type="molecule type" value="Genomic_DNA"/>
</dbReference>
<evidence type="ECO:0000256" key="1">
    <source>
        <dbReference type="SAM" id="MobiDB-lite"/>
    </source>
</evidence>
<keyword evidence="3" id="KW-1185">Reference proteome</keyword>
<dbReference type="AlphaFoldDB" id="A0A5N6L4U1"/>
<feature type="compositionally biased region" description="Low complexity" evidence="1">
    <location>
        <begin position="17"/>
        <end position="36"/>
    </location>
</feature>
<feature type="region of interest" description="Disordered" evidence="1">
    <location>
        <begin position="268"/>
        <end position="291"/>
    </location>
</feature>
<protein>
    <submittedName>
        <fullName evidence="2">Uncharacterized protein</fullName>
    </submittedName>
</protein>
<proteinExistence type="predicted"/>
<sequence length="436" mass="47646">MRSTHPAHPSSPPWPSTPSSHHATSSNPGSSKGTSSVNTLPNSIVSPAAEFAALHAERVRLRAISDAYNRHVSEQTAALKKEVEDLREEQKQALFIWDEKAGQFLENFGHLTSTLKADNRGPLGLDKGEAFAGLKAETKEENEVKNELSSSNNEVAKRGALDIRGTETKFPSAVKDPILGSTTGSPIKTRNEPSQSPKRKRTTHTPASNADRSIGGTEKSSRLEKRPKKGLSEATVQVMRSPCPAAEQDPAGNSKAVTSGTIKNLEVGNSLPTLQSPDSLPGSIPVSPEIDPSKMTRKQILNEVVLRVPEGPRDYMLSPLILDEGAKVLLEKGIRFLMRRTPAMIRKNMLWNQKLNGRHLGTCLRLRKAHSSPYSVEGKDACTRCMKHAYGVFCIQVSRDSVKPFVAPLPEKDRVGFNKNELGYWVKSLAGKIRTS</sequence>
<gene>
    <name evidence="2" type="ORF">FH972_025861</name>
</gene>
<reference evidence="2 3" key="1">
    <citation type="submission" date="2019-06" db="EMBL/GenBank/DDBJ databases">
        <title>A chromosomal-level reference genome of Carpinus fangiana (Coryloideae, Betulaceae).</title>
        <authorList>
            <person name="Yang X."/>
            <person name="Wang Z."/>
            <person name="Zhang L."/>
            <person name="Hao G."/>
            <person name="Liu J."/>
            <person name="Yang Y."/>
        </authorList>
    </citation>
    <scope>NUCLEOTIDE SEQUENCE [LARGE SCALE GENOMIC DNA]</scope>
    <source>
        <strain evidence="2">Cfa_2016G</strain>
        <tissue evidence="2">Leaf</tissue>
    </source>
</reference>
<dbReference type="Proteomes" id="UP000327013">
    <property type="component" value="Unassembled WGS sequence"/>
</dbReference>
<feature type="region of interest" description="Disordered" evidence="1">
    <location>
        <begin position="167"/>
        <end position="235"/>
    </location>
</feature>
<feature type="compositionally biased region" description="Polar residues" evidence="1">
    <location>
        <begin position="180"/>
        <end position="196"/>
    </location>
</feature>
<comment type="caution">
    <text evidence="2">The sequence shown here is derived from an EMBL/GenBank/DDBJ whole genome shotgun (WGS) entry which is preliminary data.</text>
</comment>
<evidence type="ECO:0000313" key="2">
    <source>
        <dbReference type="EMBL" id="KAB8606231.1"/>
    </source>
</evidence>
<organism evidence="2 3">
    <name type="scientific">Carpinus fangiana</name>
    <dbReference type="NCBI Taxonomy" id="176857"/>
    <lineage>
        <taxon>Eukaryota</taxon>
        <taxon>Viridiplantae</taxon>
        <taxon>Streptophyta</taxon>
        <taxon>Embryophyta</taxon>
        <taxon>Tracheophyta</taxon>
        <taxon>Spermatophyta</taxon>
        <taxon>Magnoliopsida</taxon>
        <taxon>eudicotyledons</taxon>
        <taxon>Gunneridae</taxon>
        <taxon>Pentapetalae</taxon>
        <taxon>rosids</taxon>
        <taxon>fabids</taxon>
        <taxon>Fagales</taxon>
        <taxon>Betulaceae</taxon>
        <taxon>Carpinus</taxon>
    </lineage>
</organism>
<evidence type="ECO:0000313" key="3">
    <source>
        <dbReference type="Proteomes" id="UP000327013"/>
    </source>
</evidence>
<accession>A0A5N6L4U1</accession>
<feature type="region of interest" description="Disordered" evidence="1">
    <location>
        <begin position="1"/>
        <end position="39"/>
    </location>
</feature>
<name>A0A5N6L4U1_9ROSI</name>